<gene>
    <name evidence="4" type="ORF">MIND_00148900</name>
</gene>
<evidence type="ECO:0000256" key="1">
    <source>
        <dbReference type="SAM" id="MobiDB-lite"/>
    </source>
</evidence>
<name>A0A8H6TGI2_9AGAR</name>
<feature type="compositionally biased region" description="Polar residues" evidence="1">
    <location>
        <begin position="365"/>
        <end position="382"/>
    </location>
</feature>
<sequence>MTRPLYLLSSALLWAAECLAILVNKTIDDTDGSAWTFSGSWHAITAQNPCTNCVANPDPNRIYNRSWHDGSARSGTFTFQGVAVYIYGIDVNNPARVGFSMSNPSISTSHYRDTGSPGSFIYDSLFFSMNNLDGTQQHTVAFTEIVVDGPGGVPGMAALFDYAIVTVDQEDSAPPTQPQKPPPSPPPPVTTTRTTTSPTPASSSLIANNQGHSSGSSSSPGRSISASSSAYLSHTPSPSPTASTPSPSTSNSALSQSTLVTHKSNAVPIAGGLVAGITLLAIIAGIVYCLKRRRRSMGSTAPLSQYEKHPASQSSHPMLTPAPAFQPLRRGHASVMSSASPMSSSGSSLPFSSSKEDPPPVERPSLSQPLNSGRTAAVPNSETEVERRLRILEEMMQGQAPPAYT</sequence>
<feature type="compositionally biased region" description="Low complexity" evidence="1">
    <location>
        <begin position="190"/>
        <end position="204"/>
    </location>
</feature>
<reference evidence="4" key="1">
    <citation type="submission" date="2020-05" db="EMBL/GenBank/DDBJ databases">
        <title>Mycena genomes resolve the evolution of fungal bioluminescence.</title>
        <authorList>
            <person name="Tsai I.J."/>
        </authorList>
    </citation>
    <scope>NUCLEOTIDE SEQUENCE</scope>
    <source>
        <strain evidence="4">171206Taipei</strain>
    </source>
</reference>
<evidence type="ECO:0000256" key="2">
    <source>
        <dbReference type="SAM" id="Phobius"/>
    </source>
</evidence>
<feature type="compositionally biased region" description="Low complexity" evidence="1">
    <location>
        <begin position="333"/>
        <end position="353"/>
    </location>
</feature>
<evidence type="ECO:0000256" key="3">
    <source>
        <dbReference type="SAM" id="SignalP"/>
    </source>
</evidence>
<accession>A0A8H6TGI2</accession>
<feature type="signal peptide" evidence="3">
    <location>
        <begin position="1"/>
        <end position="20"/>
    </location>
</feature>
<keyword evidence="2" id="KW-0472">Membrane</keyword>
<evidence type="ECO:0000313" key="4">
    <source>
        <dbReference type="EMBL" id="KAF7316302.1"/>
    </source>
</evidence>
<protein>
    <submittedName>
        <fullName evidence="4">Uncharacterized protein</fullName>
    </submittedName>
</protein>
<evidence type="ECO:0000313" key="5">
    <source>
        <dbReference type="Proteomes" id="UP000636479"/>
    </source>
</evidence>
<feature type="transmembrane region" description="Helical" evidence="2">
    <location>
        <begin position="266"/>
        <end position="290"/>
    </location>
</feature>
<dbReference type="RefSeq" id="XP_037226325.1">
    <property type="nucleotide sequence ID" value="XM_037358415.1"/>
</dbReference>
<dbReference type="Proteomes" id="UP000636479">
    <property type="component" value="Unassembled WGS sequence"/>
</dbReference>
<feature type="region of interest" description="Disordered" evidence="1">
    <location>
        <begin position="299"/>
        <end position="386"/>
    </location>
</feature>
<dbReference type="GeneID" id="59340931"/>
<keyword evidence="3" id="KW-0732">Signal</keyword>
<keyword evidence="2" id="KW-1133">Transmembrane helix</keyword>
<dbReference type="EMBL" id="JACAZF010000001">
    <property type="protein sequence ID" value="KAF7316302.1"/>
    <property type="molecule type" value="Genomic_DNA"/>
</dbReference>
<keyword evidence="2" id="KW-0812">Transmembrane</keyword>
<comment type="caution">
    <text evidence="4">The sequence shown here is derived from an EMBL/GenBank/DDBJ whole genome shotgun (WGS) entry which is preliminary data.</text>
</comment>
<feature type="compositionally biased region" description="Pro residues" evidence="1">
    <location>
        <begin position="175"/>
        <end position="189"/>
    </location>
</feature>
<keyword evidence="5" id="KW-1185">Reference proteome</keyword>
<feature type="compositionally biased region" description="Low complexity" evidence="1">
    <location>
        <begin position="213"/>
        <end position="256"/>
    </location>
</feature>
<dbReference type="OrthoDB" id="3045159at2759"/>
<dbReference type="AlphaFoldDB" id="A0A8H6TGI2"/>
<feature type="chain" id="PRO_5034150060" evidence="3">
    <location>
        <begin position="21"/>
        <end position="405"/>
    </location>
</feature>
<organism evidence="4 5">
    <name type="scientific">Mycena indigotica</name>
    <dbReference type="NCBI Taxonomy" id="2126181"/>
    <lineage>
        <taxon>Eukaryota</taxon>
        <taxon>Fungi</taxon>
        <taxon>Dikarya</taxon>
        <taxon>Basidiomycota</taxon>
        <taxon>Agaricomycotina</taxon>
        <taxon>Agaricomycetes</taxon>
        <taxon>Agaricomycetidae</taxon>
        <taxon>Agaricales</taxon>
        <taxon>Marasmiineae</taxon>
        <taxon>Mycenaceae</taxon>
        <taxon>Mycena</taxon>
    </lineage>
</organism>
<feature type="region of interest" description="Disordered" evidence="1">
    <location>
        <begin position="170"/>
        <end position="256"/>
    </location>
</feature>
<dbReference type="Gene3D" id="1.20.5.510">
    <property type="entry name" value="Single helix bin"/>
    <property type="match status" value="1"/>
</dbReference>
<proteinExistence type="predicted"/>